<dbReference type="AlphaFoldDB" id="A0AAV9WBH7"/>
<feature type="compositionally biased region" description="Basic residues" evidence="1">
    <location>
        <begin position="492"/>
        <end position="503"/>
    </location>
</feature>
<comment type="caution">
    <text evidence="2">The sequence shown here is derived from an EMBL/GenBank/DDBJ whole genome shotgun (WGS) entry which is preliminary data.</text>
</comment>
<reference evidence="2 3" key="1">
    <citation type="submission" date="2023-08" db="EMBL/GenBank/DDBJ databases">
        <authorList>
            <person name="Palmer J.M."/>
        </authorList>
    </citation>
    <scope>NUCLEOTIDE SEQUENCE [LARGE SCALE GENOMIC DNA]</scope>
    <source>
        <strain evidence="2 3">TWF481</strain>
    </source>
</reference>
<dbReference type="Proteomes" id="UP001370758">
    <property type="component" value="Unassembled WGS sequence"/>
</dbReference>
<feature type="compositionally biased region" description="Polar residues" evidence="1">
    <location>
        <begin position="428"/>
        <end position="441"/>
    </location>
</feature>
<feature type="compositionally biased region" description="Acidic residues" evidence="1">
    <location>
        <begin position="294"/>
        <end position="305"/>
    </location>
</feature>
<proteinExistence type="predicted"/>
<evidence type="ECO:0000313" key="3">
    <source>
        <dbReference type="Proteomes" id="UP001370758"/>
    </source>
</evidence>
<feature type="compositionally biased region" description="Polar residues" evidence="1">
    <location>
        <begin position="475"/>
        <end position="484"/>
    </location>
</feature>
<feature type="compositionally biased region" description="Low complexity" evidence="1">
    <location>
        <begin position="442"/>
        <end position="474"/>
    </location>
</feature>
<evidence type="ECO:0000313" key="2">
    <source>
        <dbReference type="EMBL" id="KAK6504866.1"/>
    </source>
</evidence>
<gene>
    <name evidence="2" type="ORF">TWF481_006803</name>
</gene>
<feature type="compositionally biased region" description="Basic and acidic residues" evidence="1">
    <location>
        <begin position="504"/>
        <end position="515"/>
    </location>
</feature>
<feature type="region of interest" description="Disordered" evidence="1">
    <location>
        <begin position="286"/>
        <end position="515"/>
    </location>
</feature>
<feature type="region of interest" description="Disordered" evidence="1">
    <location>
        <begin position="117"/>
        <end position="138"/>
    </location>
</feature>
<protein>
    <submittedName>
        <fullName evidence="2">Uncharacterized protein</fullName>
    </submittedName>
</protein>
<dbReference type="EMBL" id="JAVHJL010000004">
    <property type="protein sequence ID" value="KAK6504866.1"/>
    <property type="molecule type" value="Genomic_DNA"/>
</dbReference>
<feature type="compositionally biased region" description="Low complexity" evidence="1">
    <location>
        <begin position="334"/>
        <end position="345"/>
    </location>
</feature>
<sequence length="515" mass="56668">MAAFALTGAFISLGPLDEIKDIRAGLSLEDGFWGFKYDTINSHVSVRWAPPNGDNQFSLGASKYILRLWSGRQPTNMAATGTEEMIEFDGNNLPWERAVPKIKLEGCFWFGIEKVRGGPSSTKPEGSSSPSTTSSPQSWSDLIREMENTIATLVEVAGESDSWMLVAEKLQKSVKSNKPADLKAIAQGRRAEWARGELKRLQGGVDEVRRIINSSAREQGGHVESPGIDLNTLDGLKLQNEKLTAGKVKLLNDIRKLEKKIAAQDVDISELSETVYRLQLENDELREADKGTSDDDSEIQDDDIYSLELPSKREEQPESKRQGKAPVRIHSPSIEIETTNTQTQELPSSKPVAESSQTPQRSRARFPIADPRVPRKDGPKPLEPILASRPREQESRAGEASNRPPLARFGITGSRDHGAPLESPKPVKSTSPSLATFLVSNSRTTTASSSSARSTTQPTGAEAQAQAQAPRPVTSPSLATFLVSNSRTPVRQNRRRRSNRRRFDRSQGQDEGIRV</sequence>
<evidence type="ECO:0000256" key="1">
    <source>
        <dbReference type="SAM" id="MobiDB-lite"/>
    </source>
</evidence>
<keyword evidence="3" id="KW-1185">Reference proteome</keyword>
<accession>A0AAV9WBH7</accession>
<organism evidence="2 3">
    <name type="scientific">Arthrobotrys musiformis</name>
    <dbReference type="NCBI Taxonomy" id="47236"/>
    <lineage>
        <taxon>Eukaryota</taxon>
        <taxon>Fungi</taxon>
        <taxon>Dikarya</taxon>
        <taxon>Ascomycota</taxon>
        <taxon>Pezizomycotina</taxon>
        <taxon>Orbiliomycetes</taxon>
        <taxon>Orbiliales</taxon>
        <taxon>Orbiliaceae</taxon>
        <taxon>Arthrobotrys</taxon>
    </lineage>
</organism>
<feature type="compositionally biased region" description="Basic and acidic residues" evidence="1">
    <location>
        <begin position="310"/>
        <end position="321"/>
    </location>
</feature>
<name>A0AAV9WBH7_9PEZI</name>